<dbReference type="Proteomes" id="UP001525968">
    <property type="component" value="Unassembled WGS sequence"/>
</dbReference>
<evidence type="ECO:0000259" key="1">
    <source>
        <dbReference type="Pfam" id="PF01425"/>
    </source>
</evidence>
<dbReference type="PANTHER" id="PTHR46310:SF7">
    <property type="entry name" value="AMIDASE 1"/>
    <property type="match status" value="1"/>
</dbReference>
<dbReference type="InterPro" id="IPR036928">
    <property type="entry name" value="AS_sf"/>
</dbReference>
<dbReference type="InterPro" id="IPR023631">
    <property type="entry name" value="Amidase_dom"/>
</dbReference>
<comment type="caution">
    <text evidence="2">The sequence shown here is derived from an EMBL/GenBank/DDBJ whole genome shotgun (WGS) entry which is preliminary data.</text>
</comment>
<name>A0ABT2PKS6_9BURK</name>
<dbReference type="InterPro" id="IPR020556">
    <property type="entry name" value="Amidase_CS"/>
</dbReference>
<dbReference type="EMBL" id="JAODYH010000003">
    <property type="protein sequence ID" value="MCT9810466.1"/>
    <property type="molecule type" value="Genomic_DNA"/>
</dbReference>
<dbReference type="NCBIfam" id="NF006169">
    <property type="entry name" value="PRK08310.1"/>
    <property type="match status" value="1"/>
</dbReference>
<dbReference type="PANTHER" id="PTHR46310">
    <property type="entry name" value="AMIDASE 1"/>
    <property type="match status" value="1"/>
</dbReference>
<dbReference type="Pfam" id="PF01425">
    <property type="entry name" value="Amidase"/>
    <property type="match status" value="1"/>
</dbReference>
<evidence type="ECO:0000313" key="3">
    <source>
        <dbReference type="Proteomes" id="UP001525968"/>
    </source>
</evidence>
<evidence type="ECO:0000313" key="2">
    <source>
        <dbReference type="EMBL" id="MCT9810466.1"/>
    </source>
</evidence>
<reference evidence="2 3" key="1">
    <citation type="submission" date="2022-09" db="EMBL/GenBank/DDBJ databases">
        <title>Draft genome of isolate Be4.</title>
        <authorList>
            <person name="Sanchez-Castro I."/>
            <person name="Martinez-Rodriguez P."/>
            <person name="Descostes M."/>
            <person name="Merroun M."/>
        </authorList>
    </citation>
    <scope>NUCLEOTIDE SEQUENCE [LARGE SCALE GENOMIC DNA]</scope>
    <source>
        <strain evidence="2 3">Be4</strain>
    </source>
</reference>
<gene>
    <name evidence="2" type="ORF">N0K08_07470</name>
</gene>
<dbReference type="SUPFAM" id="SSF75304">
    <property type="entry name" value="Amidase signature (AS) enzymes"/>
    <property type="match status" value="1"/>
</dbReference>
<dbReference type="Gene3D" id="3.90.1300.10">
    <property type="entry name" value="Amidase signature (AS) domain"/>
    <property type="match status" value="1"/>
</dbReference>
<dbReference type="GO" id="GO:0004040">
    <property type="term" value="F:amidase activity"/>
    <property type="evidence" value="ECO:0007669"/>
    <property type="project" value="UniProtKB-EC"/>
</dbReference>
<accession>A0ABT2PKS6</accession>
<dbReference type="RefSeq" id="WP_261499492.1">
    <property type="nucleotide sequence ID" value="NZ_JAODYH010000003.1"/>
</dbReference>
<dbReference type="EC" id="3.5.1.4" evidence="2"/>
<feature type="domain" description="Amidase" evidence="1">
    <location>
        <begin position="33"/>
        <end position="402"/>
    </location>
</feature>
<keyword evidence="3" id="KW-1185">Reference proteome</keyword>
<proteinExistence type="predicted"/>
<organism evidence="2 3">
    <name type="scientific">Acidovorax bellezanensis</name>
    <dbReference type="NCBI Taxonomy" id="2976702"/>
    <lineage>
        <taxon>Bacteria</taxon>
        <taxon>Pseudomonadati</taxon>
        <taxon>Pseudomonadota</taxon>
        <taxon>Betaproteobacteria</taxon>
        <taxon>Burkholderiales</taxon>
        <taxon>Comamonadaceae</taxon>
        <taxon>Acidovorax</taxon>
    </lineage>
</organism>
<sequence>MTHSPDAAPALLRAGHHGAFVQEGDDGLPAAPADASGPLGGLRLAVKDVFDIAGLRCGAGSPVWRDAQVPALRHALAVQRLLDAGAVCVGRTVTDELTYSLAGSNAHYGSPLNPACPERLAGGSSSGSAVAVAAGDADIALGTDCGGSVRLPASYCGLWGMRPTHGRIATQGCFTLAHSFDTVGWFARDGATLAAAFEQLAASAPAADLAQRLRQGVQWRHSAEVSALLDDGIRSAWQALLPAMQAAGTGVRPVAEALDLADWADALRTLQAAEIWQQHGAWFRQHGGTLGADVRERFERAARIAPEAVAQAQQRRVQAARVLAGIFAAPATLLVLPTVPTAAPARTDGAARVDDVRQRSQQLLCMAGLAGLPQVSLPWVRVDGAPVGLSVMGARGDDERVLAAARDLGQTLQTLEISR</sequence>
<protein>
    <submittedName>
        <fullName evidence="2">Amidase</fullName>
        <ecNumber evidence="2">3.5.1.4</ecNumber>
    </submittedName>
</protein>
<keyword evidence="2" id="KW-0378">Hydrolase</keyword>
<dbReference type="PROSITE" id="PS00571">
    <property type="entry name" value="AMIDASES"/>
    <property type="match status" value="1"/>
</dbReference>